<evidence type="ECO:0000313" key="3">
    <source>
        <dbReference type="Proteomes" id="UP000580130"/>
    </source>
</evidence>
<name>A0A848CKL8_9FIRM</name>
<dbReference type="Proteomes" id="UP000580130">
    <property type="component" value="Unassembled WGS sequence"/>
</dbReference>
<organism evidence="2 3">
    <name type="scientific">Dorea formicigenerans</name>
    <dbReference type="NCBI Taxonomy" id="39486"/>
    <lineage>
        <taxon>Bacteria</taxon>
        <taxon>Bacillati</taxon>
        <taxon>Bacillota</taxon>
        <taxon>Clostridia</taxon>
        <taxon>Lachnospirales</taxon>
        <taxon>Lachnospiraceae</taxon>
        <taxon>Dorea</taxon>
    </lineage>
</organism>
<proteinExistence type="predicted"/>
<protein>
    <submittedName>
        <fullName evidence="2">Pilus assembly protein</fullName>
    </submittedName>
</protein>
<dbReference type="RefSeq" id="WP_168932869.1">
    <property type="nucleotide sequence ID" value="NZ_JABAFX010000001.1"/>
</dbReference>
<feature type="region of interest" description="Disordered" evidence="1">
    <location>
        <begin position="541"/>
        <end position="621"/>
    </location>
</feature>
<dbReference type="SUPFAM" id="SSF88874">
    <property type="entry name" value="Receptor-binding domain of short tail fibre protein gp12"/>
    <property type="match status" value="1"/>
</dbReference>
<gene>
    <name evidence="2" type="ORF">HF855_00725</name>
</gene>
<comment type="caution">
    <text evidence="2">The sequence shown here is derived from an EMBL/GenBank/DDBJ whole genome shotgun (WGS) entry which is preliminary data.</text>
</comment>
<reference evidence="2 3" key="1">
    <citation type="submission" date="2020-04" db="EMBL/GenBank/DDBJ databases">
        <authorList>
            <person name="Hitch T.C.A."/>
            <person name="Wylensek D."/>
            <person name="Clavel T."/>
        </authorList>
    </citation>
    <scope>NUCLEOTIDE SEQUENCE [LARGE SCALE GENOMIC DNA]</scope>
    <source>
        <strain evidence="2 3">BSM-383-APC-5F</strain>
    </source>
</reference>
<dbReference type="InterPro" id="IPR008577">
    <property type="entry name" value="DUF859"/>
</dbReference>
<evidence type="ECO:0000256" key="1">
    <source>
        <dbReference type="SAM" id="MobiDB-lite"/>
    </source>
</evidence>
<dbReference type="EMBL" id="JABAFX010000001">
    <property type="protein sequence ID" value="NME55983.1"/>
    <property type="molecule type" value="Genomic_DNA"/>
</dbReference>
<dbReference type="Pfam" id="PF05895">
    <property type="entry name" value="DUF859"/>
    <property type="match status" value="1"/>
</dbReference>
<evidence type="ECO:0000313" key="2">
    <source>
        <dbReference type="EMBL" id="NME55983.1"/>
    </source>
</evidence>
<sequence length="637" mass="66106">MASSGSFSGSIRDGHYKLRVDWSQSKNVSANTSTVTCKLYLVNDWSLNISGRSDNTCTIDGSAQTFSSPAISSTGTHLLGTVSRTVNHASDGGKSLTISAVFQIRATLSGTYYGTITASANITLDSIPRASSVSAGNMTLGSVGKINISRASSSFTHTLTYSFGNTSGTIATKTTATSVSWTPALSLANQIPNATSGTCTITCTTYNGNTNIGAKTCTLSLSVPASVKPTISSLSAARIDGEVPSAWGIYVQTKSKVKLTINGAAGSYGSTIKSYSITGGGYSGSASTLTTGFLNNSGTITFKATVTDSRGRVSAEASVSITVTAYSSPYFNSSLSHRCLSNGTLDDDGTYIHALVSFGYSTCGGKNTLKTSVQYKQVSAEQWTDAGVTFAANTVFTYGKGQISTETSYDVRYTLEDAFSSISVQEIVSTAAVVMDFKSGGKGVAIGKVSESDNTFEVAENWDVKVYGMLLKEYIQQFAKTMYPVGSIYLSVSSTNPSTYFGGTWVAWGSGRVPVGINTSDSNFNTVEKTGGASSVTLTASQIPSHTHTFTGSSTTTSSAGGHTHNIGRDTDGGSGSSRYTVHKAGTSGAQGTSPTSSAGAHTHTLTPKGKNGNTGGGGSHTNLQPYIVCYMWKRTA</sequence>
<feature type="compositionally biased region" description="Low complexity" evidence="1">
    <location>
        <begin position="545"/>
        <end position="565"/>
    </location>
</feature>
<accession>A0A848CKL8</accession>
<feature type="compositionally biased region" description="Polar residues" evidence="1">
    <location>
        <begin position="588"/>
        <end position="606"/>
    </location>
</feature>
<dbReference type="AlphaFoldDB" id="A0A848CKL8"/>